<proteinExistence type="predicted"/>
<dbReference type="PATRIC" id="fig|1301098.3.peg.5031"/>
<keyword evidence="2" id="KW-1185">Reference proteome</keyword>
<dbReference type="HOGENOM" id="CLU_2882517_0_0_6"/>
<organism evidence="1 2">
    <name type="scientific">Pseudomonas knackmussii (strain DSM 6978 / CCUG 54928 / LMG 23759 / B13)</name>
    <dbReference type="NCBI Taxonomy" id="1301098"/>
    <lineage>
        <taxon>Bacteria</taxon>
        <taxon>Pseudomonadati</taxon>
        <taxon>Pseudomonadota</taxon>
        <taxon>Gammaproteobacteria</taxon>
        <taxon>Pseudomonadales</taxon>
        <taxon>Pseudomonadaceae</taxon>
        <taxon>Pseudomonas</taxon>
    </lineage>
</organism>
<evidence type="ECO:0000313" key="1">
    <source>
        <dbReference type="EMBL" id="CDF86374.1"/>
    </source>
</evidence>
<name>A0A024HNY4_PSEKB</name>
<dbReference type="EMBL" id="HG322950">
    <property type="protein sequence ID" value="CDF86374.1"/>
    <property type="molecule type" value="Genomic_DNA"/>
</dbReference>
<dbReference type="AlphaFoldDB" id="A0A024HNY4"/>
<protein>
    <submittedName>
        <fullName evidence="1">Hypothetical secreted protein</fullName>
    </submittedName>
</protein>
<reference evidence="1 2" key="1">
    <citation type="submission" date="2013-03" db="EMBL/GenBank/DDBJ databases">
        <authorList>
            <person name="Linke B."/>
        </authorList>
    </citation>
    <scope>NUCLEOTIDE SEQUENCE [LARGE SCALE GENOMIC DNA]</scope>
    <source>
        <strain evidence="1 2">B13</strain>
    </source>
</reference>
<gene>
    <name evidence="1" type="ORF">PKB_5061</name>
</gene>
<dbReference type="Proteomes" id="UP000025241">
    <property type="component" value="Chromosome I"/>
</dbReference>
<accession>A0A024HNY4</accession>
<dbReference type="KEGG" id="pkc:PKB_5061"/>
<evidence type="ECO:0000313" key="2">
    <source>
        <dbReference type="Proteomes" id="UP000025241"/>
    </source>
</evidence>
<sequence>MFKLLLLANVLLASVFVCALSWTVIVWSPPLSKPVRVEHAFRVPAPAPLHQPAHPFWFAQVML</sequence>
<dbReference type="RefSeq" id="WP_043255450.1">
    <property type="nucleotide sequence ID" value="NZ_HG322950.1"/>
</dbReference>
<reference evidence="1 2" key="2">
    <citation type="submission" date="2014-05" db="EMBL/GenBank/DDBJ databases">
        <title>Genome sequence of the 3-chlorobenzoate degrading bacterium Pseudomonas knackmussii B13 shows multiple evidence for horizontal gene transfer.</title>
        <authorList>
            <person name="Miyazaki R."/>
            <person name="Bertelli C."/>
            <person name="Falquet L."/>
            <person name="Robinson-Rechavi M."/>
            <person name="Gharib W."/>
            <person name="Roy S."/>
            <person name="Van der Meer J.R."/>
        </authorList>
    </citation>
    <scope>NUCLEOTIDE SEQUENCE [LARGE SCALE GENOMIC DNA]</scope>
    <source>
        <strain evidence="1 2">B13</strain>
    </source>
</reference>